<name>A0A6V8LZ54_9BACT</name>
<evidence type="ECO:0000313" key="9">
    <source>
        <dbReference type="EMBL" id="GFK94927.1"/>
    </source>
</evidence>
<gene>
    <name evidence="9" type="ORF">NNJEOMEG_02775</name>
</gene>
<evidence type="ECO:0000256" key="6">
    <source>
        <dbReference type="ARBA" id="ARBA00023136"/>
    </source>
</evidence>
<feature type="transmembrane region" description="Helical" evidence="7">
    <location>
        <begin position="154"/>
        <end position="177"/>
    </location>
</feature>
<protein>
    <submittedName>
        <fullName evidence="9">Putative membrane protein</fullName>
    </submittedName>
</protein>
<organism evidence="9 10">
    <name type="scientific">Fundidesulfovibrio magnetotacticus</name>
    <dbReference type="NCBI Taxonomy" id="2730080"/>
    <lineage>
        <taxon>Bacteria</taxon>
        <taxon>Pseudomonadati</taxon>
        <taxon>Thermodesulfobacteriota</taxon>
        <taxon>Desulfovibrionia</taxon>
        <taxon>Desulfovibrionales</taxon>
        <taxon>Desulfovibrionaceae</taxon>
        <taxon>Fundidesulfovibrio</taxon>
    </lineage>
</organism>
<keyword evidence="10" id="KW-1185">Reference proteome</keyword>
<comment type="caution">
    <text evidence="9">The sequence shown here is derived from an EMBL/GenBank/DDBJ whole genome shotgun (WGS) entry which is preliminary data.</text>
</comment>
<sequence length="217" mass="23883">MEYVSQFVWMLGHIKETLEMLVASYGTWTYLVLFLVIFCETGLVVTPFLPGDSLLFILGAFCGAGSLDPLATIGLLTAAAILGDNTNYWIGRTLGPAVFKREDSWLLNKKHLEKTHAFYEKHGGKTVVIARFMPIVRTFAPFVAGIGNMHYPRFLAFSVGGGILWIGGLVGLGYLVGDLPLVKQNFNKVIYLIIALSLMPGVIEFLKARRAAARAVR</sequence>
<dbReference type="InterPro" id="IPR058127">
    <property type="entry name" value="DedA"/>
</dbReference>
<evidence type="ECO:0000256" key="1">
    <source>
        <dbReference type="ARBA" id="ARBA00004651"/>
    </source>
</evidence>
<dbReference type="PANTHER" id="PTHR30353:SF0">
    <property type="entry name" value="TRANSMEMBRANE PROTEIN"/>
    <property type="match status" value="1"/>
</dbReference>
<keyword evidence="6 7" id="KW-0472">Membrane</keyword>
<accession>A0A6V8LZ54</accession>
<evidence type="ECO:0000256" key="2">
    <source>
        <dbReference type="ARBA" id="ARBA00010792"/>
    </source>
</evidence>
<keyword evidence="4 7" id="KW-0812">Transmembrane</keyword>
<feature type="transmembrane region" description="Helical" evidence="7">
    <location>
        <begin position="28"/>
        <end position="49"/>
    </location>
</feature>
<dbReference type="Pfam" id="PF09335">
    <property type="entry name" value="VTT_dom"/>
    <property type="match status" value="1"/>
</dbReference>
<dbReference type="NCBIfam" id="NF008102">
    <property type="entry name" value="PRK10847.1"/>
    <property type="match status" value="1"/>
</dbReference>
<feature type="transmembrane region" description="Helical" evidence="7">
    <location>
        <begin position="56"/>
        <end position="82"/>
    </location>
</feature>
<comment type="subcellular location">
    <subcellularLocation>
        <location evidence="1 7">Cell membrane</location>
        <topology evidence="1 7">Multi-pass membrane protein</topology>
    </subcellularLocation>
</comment>
<proteinExistence type="inferred from homology"/>
<dbReference type="InterPro" id="IPR032818">
    <property type="entry name" value="DedA-like"/>
</dbReference>
<evidence type="ECO:0000256" key="5">
    <source>
        <dbReference type="ARBA" id="ARBA00022989"/>
    </source>
</evidence>
<dbReference type="RefSeq" id="WP_173085493.1">
    <property type="nucleotide sequence ID" value="NZ_BLTE01000013.1"/>
</dbReference>
<evidence type="ECO:0000256" key="7">
    <source>
        <dbReference type="RuleBase" id="RU367016"/>
    </source>
</evidence>
<dbReference type="Proteomes" id="UP000494245">
    <property type="component" value="Unassembled WGS sequence"/>
</dbReference>
<evidence type="ECO:0000313" key="10">
    <source>
        <dbReference type="Proteomes" id="UP000494245"/>
    </source>
</evidence>
<dbReference type="GO" id="GO:0005886">
    <property type="term" value="C:plasma membrane"/>
    <property type="evidence" value="ECO:0007669"/>
    <property type="project" value="UniProtKB-SubCell"/>
</dbReference>
<dbReference type="PANTHER" id="PTHR30353">
    <property type="entry name" value="INNER MEMBRANE PROTEIN DEDA-RELATED"/>
    <property type="match status" value="1"/>
</dbReference>
<reference evidence="9 10" key="1">
    <citation type="submission" date="2020-04" db="EMBL/GenBank/DDBJ databases">
        <authorList>
            <consortium name="Desulfovibrio sp. FSS-1 genome sequencing consortium"/>
            <person name="Shimoshige H."/>
            <person name="Kobayashi H."/>
            <person name="Maekawa T."/>
        </authorList>
    </citation>
    <scope>NUCLEOTIDE SEQUENCE [LARGE SCALE GENOMIC DNA]</scope>
    <source>
        <strain evidence="9 10">SIID29052-01</strain>
    </source>
</reference>
<keyword evidence="3 7" id="KW-1003">Cell membrane</keyword>
<comment type="similarity">
    <text evidence="2 7">Belongs to the DedA family.</text>
</comment>
<dbReference type="EMBL" id="BLTE01000013">
    <property type="protein sequence ID" value="GFK94927.1"/>
    <property type="molecule type" value="Genomic_DNA"/>
</dbReference>
<keyword evidence="5 7" id="KW-1133">Transmembrane helix</keyword>
<evidence type="ECO:0000256" key="3">
    <source>
        <dbReference type="ARBA" id="ARBA00022475"/>
    </source>
</evidence>
<feature type="transmembrane region" description="Helical" evidence="7">
    <location>
        <begin position="189"/>
        <end position="208"/>
    </location>
</feature>
<dbReference type="InterPro" id="IPR032816">
    <property type="entry name" value="VTT_dom"/>
</dbReference>
<dbReference type="AlphaFoldDB" id="A0A6V8LZ54"/>
<feature type="domain" description="VTT" evidence="8">
    <location>
        <begin position="49"/>
        <end position="174"/>
    </location>
</feature>
<reference evidence="9 10" key="2">
    <citation type="submission" date="2020-05" db="EMBL/GenBank/DDBJ databases">
        <title>Draft genome sequence of Desulfovibrio sp. strainFSS-1.</title>
        <authorList>
            <person name="Shimoshige H."/>
            <person name="Kobayashi H."/>
            <person name="Maekawa T."/>
        </authorList>
    </citation>
    <scope>NUCLEOTIDE SEQUENCE [LARGE SCALE GENOMIC DNA]</scope>
    <source>
        <strain evidence="9 10">SIID29052-01</strain>
    </source>
</reference>
<evidence type="ECO:0000259" key="8">
    <source>
        <dbReference type="Pfam" id="PF09335"/>
    </source>
</evidence>
<evidence type="ECO:0000256" key="4">
    <source>
        <dbReference type="ARBA" id="ARBA00022692"/>
    </source>
</evidence>